<organism evidence="1">
    <name type="scientific">Triticum aestivum</name>
    <name type="common">Wheat</name>
    <dbReference type="NCBI Taxonomy" id="4565"/>
    <lineage>
        <taxon>Eukaryota</taxon>
        <taxon>Viridiplantae</taxon>
        <taxon>Streptophyta</taxon>
        <taxon>Embryophyta</taxon>
        <taxon>Tracheophyta</taxon>
        <taxon>Spermatophyta</taxon>
        <taxon>Magnoliopsida</taxon>
        <taxon>Liliopsida</taxon>
        <taxon>Poales</taxon>
        <taxon>Poaceae</taxon>
        <taxon>BOP clade</taxon>
        <taxon>Pooideae</taxon>
        <taxon>Triticodae</taxon>
        <taxon>Triticeae</taxon>
        <taxon>Triticinae</taxon>
        <taxon>Triticum</taxon>
    </lineage>
</organism>
<proteinExistence type="predicted"/>
<protein>
    <submittedName>
        <fullName evidence="1">Uncharacterized protein</fullName>
    </submittedName>
</protein>
<sequence length="99" mass="11293">MGLSSSISMFFFYRSYVAVKDTENMDWMTQLQMAMGIAYCRENMLKLNLPARPRNLISTVMLQRCQILMSGMAPRDLILSLMIASCYISLCIRMASCLS</sequence>
<dbReference type="Proteomes" id="UP000019116">
    <property type="component" value="Chromosome 6B"/>
</dbReference>
<evidence type="ECO:0000313" key="1">
    <source>
        <dbReference type="EnsemblPlants" id="TraesCS6B02G179800.1"/>
    </source>
</evidence>
<keyword evidence="2" id="KW-1185">Reference proteome</keyword>
<name>A0A3B6PJP9_WHEAT</name>
<dbReference type="Gramene" id="TraesCS6B02G179800.1">
    <property type="protein sequence ID" value="TraesCS6B02G179800.1"/>
    <property type="gene ID" value="TraesCS6B02G179800"/>
</dbReference>
<accession>A0A3B6PJP9</accession>
<evidence type="ECO:0000313" key="2">
    <source>
        <dbReference type="Proteomes" id="UP000019116"/>
    </source>
</evidence>
<reference evidence="1" key="2">
    <citation type="submission" date="2018-10" db="UniProtKB">
        <authorList>
            <consortium name="EnsemblPlants"/>
        </authorList>
    </citation>
    <scope>IDENTIFICATION</scope>
</reference>
<dbReference type="Gramene" id="TraesCS6B03G0456600.1">
    <property type="protein sequence ID" value="TraesCS6B03G0456600.1.CDS"/>
    <property type="gene ID" value="TraesCS6B03G0456600"/>
</dbReference>
<reference evidence="1" key="1">
    <citation type="submission" date="2018-08" db="EMBL/GenBank/DDBJ databases">
        <authorList>
            <person name="Rossello M."/>
        </authorList>
    </citation>
    <scope>NUCLEOTIDE SEQUENCE [LARGE SCALE GENOMIC DNA]</scope>
    <source>
        <strain evidence="1">cv. Chinese Spring</strain>
    </source>
</reference>
<dbReference type="EnsemblPlants" id="TraesCS6B02G179800.1">
    <property type="protein sequence ID" value="TraesCS6B02G179800.1"/>
    <property type="gene ID" value="TraesCS6B02G179800"/>
</dbReference>
<dbReference type="SMR" id="A0A3B6PJP9"/>
<dbReference type="AlphaFoldDB" id="A0A3B6PJP9"/>